<dbReference type="Pfam" id="PF04203">
    <property type="entry name" value="Sortase"/>
    <property type="match status" value="1"/>
</dbReference>
<dbReference type="KEGG" id="ruj:E5Z56_03180"/>
<evidence type="ECO:0000256" key="1">
    <source>
        <dbReference type="ARBA" id="ARBA00022801"/>
    </source>
</evidence>
<proteinExistence type="predicted"/>
<dbReference type="GO" id="GO:0016787">
    <property type="term" value="F:hydrolase activity"/>
    <property type="evidence" value="ECO:0007669"/>
    <property type="project" value="UniProtKB-KW"/>
</dbReference>
<keyword evidence="3" id="KW-1185">Reference proteome</keyword>
<dbReference type="InterPro" id="IPR023365">
    <property type="entry name" value="Sortase_dom-sf"/>
</dbReference>
<dbReference type="RefSeq" id="WP_138156491.1">
    <property type="nucleotide sequence ID" value="NZ_CP039381.1"/>
</dbReference>
<dbReference type="SUPFAM" id="SSF63817">
    <property type="entry name" value="Sortase"/>
    <property type="match status" value="1"/>
</dbReference>
<dbReference type="OrthoDB" id="2328774at2"/>
<gene>
    <name evidence="2" type="ORF">E5Z56_03180</name>
</gene>
<dbReference type="CDD" id="cd00004">
    <property type="entry name" value="Sortase"/>
    <property type="match status" value="1"/>
</dbReference>
<dbReference type="EMBL" id="CP039381">
    <property type="protein sequence ID" value="QCT06414.1"/>
    <property type="molecule type" value="Genomic_DNA"/>
</dbReference>
<dbReference type="InterPro" id="IPR005754">
    <property type="entry name" value="Sortase"/>
</dbReference>
<organism evidence="2 3">
    <name type="scientific">Ruminococcus bovis</name>
    <dbReference type="NCBI Taxonomy" id="2564099"/>
    <lineage>
        <taxon>Bacteria</taxon>
        <taxon>Bacillati</taxon>
        <taxon>Bacillota</taxon>
        <taxon>Clostridia</taxon>
        <taxon>Eubacteriales</taxon>
        <taxon>Oscillospiraceae</taxon>
        <taxon>Ruminococcus</taxon>
    </lineage>
</organism>
<dbReference type="AlphaFoldDB" id="A0A4P8XVH7"/>
<sequence>MKKRSIIKITSTLLIICGILLVLGAAALFVKVSNDDAKAKAFSQEIVSRLKDETPEAATSPSEKSADAGETLAVIDDVNYLGYLSFVGYDVTLPVFADWSFEALNYAPARYSGTVKGNDLVIAAHNYYSHFFLLNEMVEGNEVDLTQADGSTIRYIVKKVETLEPTELNKLTAGEYDLTLFTCTPTGRARATVRCNKI</sequence>
<dbReference type="Gene3D" id="2.40.260.10">
    <property type="entry name" value="Sortase"/>
    <property type="match status" value="1"/>
</dbReference>
<accession>A0A4P8XVH7</accession>
<evidence type="ECO:0000313" key="2">
    <source>
        <dbReference type="EMBL" id="QCT06414.1"/>
    </source>
</evidence>
<keyword evidence="1" id="KW-0378">Hydrolase</keyword>
<dbReference type="Proteomes" id="UP000301475">
    <property type="component" value="Chromosome"/>
</dbReference>
<protein>
    <submittedName>
        <fullName evidence="2">Sortase</fullName>
    </submittedName>
</protein>
<evidence type="ECO:0000313" key="3">
    <source>
        <dbReference type="Proteomes" id="UP000301475"/>
    </source>
</evidence>
<name>A0A4P8XVH7_9FIRM</name>
<reference evidence="2 3" key="1">
    <citation type="submission" date="2019-04" db="EMBL/GenBank/DDBJ databases">
        <authorList>
            <person name="Embree M."/>
            <person name="Gaffney J.R."/>
        </authorList>
    </citation>
    <scope>NUCLEOTIDE SEQUENCE [LARGE SCALE GENOMIC DNA]</scope>
    <source>
        <strain evidence="2 3">JE7A12</strain>
    </source>
</reference>